<dbReference type="GO" id="GO:0005737">
    <property type="term" value="C:cytoplasm"/>
    <property type="evidence" value="ECO:0007669"/>
    <property type="project" value="TreeGrafter"/>
</dbReference>
<organism evidence="16">
    <name type="scientific">Oikopleura dioica</name>
    <name type="common">Tunicate</name>
    <dbReference type="NCBI Taxonomy" id="34765"/>
    <lineage>
        <taxon>Eukaryota</taxon>
        <taxon>Metazoa</taxon>
        <taxon>Chordata</taxon>
        <taxon>Tunicata</taxon>
        <taxon>Appendicularia</taxon>
        <taxon>Copelata</taxon>
        <taxon>Oikopleuridae</taxon>
        <taxon>Oikopleura</taxon>
    </lineage>
</organism>
<gene>
    <name evidence="16" type="ORF">GSOID_T00002404001</name>
    <name evidence="17" type="ORF">GSOID_T00021993001</name>
</gene>
<dbReference type="SUPFAM" id="SSF56112">
    <property type="entry name" value="Protein kinase-like (PK-like)"/>
    <property type="match status" value="1"/>
</dbReference>
<keyword evidence="7" id="KW-0418">Kinase</keyword>
<evidence type="ECO:0000256" key="8">
    <source>
        <dbReference type="ARBA" id="ARBA00022840"/>
    </source>
</evidence>
<dbReference type="AlphaFoldDB" id="E4X5G9"/>
<dbReference type="PANTHER" id="PTHR22984:SF29">
    <property type="entry name" value="SERINE_THREONINE-PROTEIN KINASE PIM-1"/>
    <property type="match status" value="1"/>
</dbReference>
<keyword evidence="8 12" id="KW-0067">ATP-binding</keyword>
<feature type="binding site" evidence="12">
    <location>
        <position position="186"/>
    </location>
    <ligand>
        <name>ATP</name>
        <dbReference type="ChEBI" id="CHEBI:30616"/>
    </ligand>
</feature>
<keyword evidence="18" id="KW-1185">Reference proteome</keyword>
<sequence>MDQQQLLLQYIQYQNMLQQQQQPTAQQINEDALLRMNLFAVQNAMAQLQAQQEMINKQLLYSRAVHGDAGYYTASASSTGASSPERSDSGLDSPRQPSPALDLPVAKKTSRKRVNSKTTTTASSKTAKSNRKSQKSSNSSSSGQPQVDMKQTFLGLYEVYGVIGVGGGGMVYSGRRITDNLPVAIKRVMREKVKRWETVDGHKVPQEIALMLRVYGHPGVIRLEDWYECMDSFILVMERPESAVDLFDYIRESGRMGEAEAQDVFKQIVVAVSHIHSKGVVHRDIKDENVILDRDTGEIKLIDFGCGTLLKESAYRDFSGTPEFYPPEWFTSKYYHARTAAVWSLGILLYDMLLGEIPFKSKEKIIENQLHFKHGISEEAHDLIQCLLQSDPEQRPQLEHILTHPWFQ</sequence>
<dbReference type="EC" id="2.7.11.1" evidence="3"/>
<dbReference type="InterPro" id="IPR051138">
    <property type="entry name" value="PIM_Ser/Thr_kinase"/>
</dbReference>
<dbReference type="EMBL" id="FN654467">
    <property type="protein sequence ID" value="CBY34015.1"/>
    <property type="molecule type" value="Genomic_DNA"/>
</dbReference>
<keyword evidence="6 12" id="KW-0547">Nucleotide-binding</keyword>
<dbReference type="EMBL" id="FN653025">
    <property type="protein sequence ID" value="CBY18538.1"/>
    <property type="molecule type" value="Genomic_DNA"/>
</dbReference>
<evidence type="ECO:0000256" key="12">
    <source>
        <dbReference type="PROSITE-ProRule" id="PRU10141"/>
    </source>
</evidence>
<feature type="domain" description="Protein kinase" evidence="15">
    <location>
        <begin position="157"/>
        <end position="407"/>
    </location>
</feature>
<feature type="region of interest" description="Disordered" evidence="14">
    <location>
        <begin position="74"/>
        <end position="146"/>
    </location>
</feature>
<evidence type="ECO:0000256" key="2">
    <source>
        <dbReference type="ARBA" id="ARBA00005505"/>
    </source>
</evidence>
<reference evidence="16" key="1">
    <citation type="journal article" date="2010" name="Science">
        <title>Plasticity of animal genome architecture unmasked by rapid evolution of a pelagic tunicate.</title>
        <authorList>
            <person name="Denoeud F."/>
            <person name="Henriet S."/>
            <person name="Mungpakdee S."/>
            <person name="Aury J.M."/>
            <person name="Da Silva C."/>
            <person name="Brinkmann H."/>
            <person name="Mikhaleva J."/>
            <person name="Olsen L.C."/>
            <person name="Jubin C."/>
            <person name="Canestro C."/>
            <person name="Bouquet J.M."/>
            <person name="Danks G."/>
            <person name="Poulain J."/>
            <person name="Campsteijn C."/>
            <person name="Adamski M."/>
            <person name="Cross I."/>
            <person name="Yadetie F."/>
            <person name="Muffato M."/>
            <person name="Louis A."/>
            <person name="Butcher S."/>
            <person name="Tsagkogeorga G."/>
            <person name="Konrad A."/>
            <person name="Singh S."/>
            <person name="Jensen M.F."/>
            <person name="Cong E.H."/>
            <person name="Eikeseth-Otteraa H."/>
            <person name="Noel B."/>
            <person name="Anthouard V."/>
            <person name="Porcel B.M."/>
            <person name="Kachouri-Lafond R."/>
            <person name="Nishino A."/>
            <person name="Ugolini M."/>
            <person name="Chourrout P."/>
            <person name="Nishida H."/>
            <person name="Aasland R."/>
            <person name="Huzurbazar S."/>
            <person name="Westhof E."/>
            <person name="Delsuc F."/>
            <person name="Lehrach H."/>
            <person name="Reinhardt R."/>
            <person name="Weissenbach J."/>
            <person name="Roy S.W."/>
            <person name="Artiguenave F."/>
            <person name="Postlethwait J.H."/>
            <person name="Manak J.R."/>
            <person name="Thompson E.M."/>
            <person name="Jaillon O."/>
            <person name="Du Pasquier L."/>
            <person name="Boudinot P."/>
            <person name="Liberles D.A."/>
            <person name="Volff J.N."/>
            <person name="Philippe H."/>
            <person name="Lenhard B."/>
            <person name="Roest Crollius H."/>
            <person name="Wincker P."/>
            <person name="Chourrout D."/>
        </authorList>
    </citation>
    <scope>NUCLEOTIDE SEQUENCE [LARGE SCALE GENOMIC DNA]</scope>
</reference>
<dbReference type="InParanoid" id="E4X5G9"/>
<dbReference type="CDD" id="cd14005">
    <property type="entry name" value="STKc_PIM"/>
    <property type="match status" value="1"/>
</dbReference>
<comment type="cofactor">
    <cofactor evidence="1">
        <name>Mg(2+)</name>
        <dbReference type="ChEBI" id="CHEBI:18420"/>
    </cofactor>
</comment>
<comment type="similarity">
    <text evidence="2">Belongs to the protein kinase superfamily. CAMK Ser/Thr protein kinase family. PIM subfamily.</text>
</comment>
<dbReference type="PANTHER" id="PTHR22984">
    <property type="entry name" value="SERINE/THREONINE-PROTEIN KINASE PIM"/>
    <property type="match status" value="1"/>
</dbReference>
<proteinExistence type="inferred from homology"/>
<dbReference type="InterPro" id="IPR011009">
    <property type="entry name" value="Kinase-like_dom_sf"/>
</dbReference>
<comment type="catalytic activity">
    <reaction evidence="10">
        <text>L-threonyl-[protein] + ATP = O-phospho-L-threonyl-[protein] + ADP + H(+)</text>
        <dbReference type="Rhea" id="RHEA:46608"/>
        <dbReference type="Rhea" id="RHEA-COMP:11060"/>
        <dbReference type="Rhea" id="RHEA-COMP:11605"/>
        <dbReference type="ChEBI" id="CHEBI:15378"/>
        <dbReference type="ChEBI" id="CHEBI:30013"/>
        <dbReference type="ChEBI" id="CHEBI:30616"/>
        <dbReference type="ChEBI" id="CHEBI:61977"/>
        <dbReference type="ChEBI" id="CHEBI:456216"/>
        <dbReference type="EC" id="2.7.11.1"/>
    </reaction>
</comment>
<evidence type="ECO:0000256" key="3">
    <source>
        <dbReference type="ARBA" id="ARBA00012513"/>
    </source>
</evidence>
<keyword evidence="5" id="KW-0808">Transferase</keyword>
<dbReference type="FunFam" id="1.10.510.10:FF:000708">
    <property type="entry name" value="serine/threonine-protein kinase par-1-like"/>
    <property type="match status" value="1"/>
</dbReference>
<feature type="compositionally biased region" description="Low complexity" evidence="14">
    <location>
        <begin position="74"/>
        <end position="83"/>
    </location>
</feature>
<evidence type="ECO:0000256" key="4">
    <source>
        <dbReference type="ARBA" id="ARBA00022527"/>
    </source>
</evidence>
<dbReference type="InterPro" id="IPR000719">
    <property type="entry name" value="Prot_kinase_dom"/>
</dbReference>
<evidence type="ECO:0000256" key="9">
    <source>
        <dbReference type="ARBA" id="ARBA00022842"/>
    </source>
</evidence>
<dbReference type="Pfam" id="PF00069">
    <property type="entry name" value="Pkinase"/>
    <property type="match status" value="1"/>
</dbReference>
<evidence type="ECO:0000256" key="6">
    <source>
        <dbReference type="ARBA" id="ARBA00022741"/>
    </source>
</evidence>
<evidence type="ECO:0000259" key="15">
    <source>
        <dbReference type="PROSITE" id="PS50011"/>
    </source>
</evidence>
<dbReference type="OrthoDB" id="10252171at2759"/>
<dbReference type="Gene3D" id="1.10.510.10">
    <property type="entry name" value="Transferase(Phosphotransferase) domain 1"/>
    <property type="match status" value="1"/>
</dbReference>
<evidence type="ECO:0000256" key="1">
    <source>
        <dbReference type="ARBA" id="ARBA00001946"/>
    </source>
</evidence>
<dbReference type="GO" id="GO:0004674">
    <property type="term" value="F:protein serine/threonine kinase activity"/>
    <property type="evidence" value="ECO:0007669"/>
    <property type="project" value="UniProtKB-KW"/>
</dbReference>
<dbReference type="Gene3D" id="3.30.200.20">
    <property type="entry name" value="Phosphorylase Kinase, domain 1"/>
    <property type="match status" value="1"/>
</dbReference>
<evidence type="ECO:0000313" key="17">
    <source>
        <dbReference type="EMBL" id="CBY34015.1"/>
    </source>
</evidence>
<feature type="compositionally biased region" description="Low complexity" evidence="14">
    <location>
        <begin position="116"/>
        <end position="127"/>
    </location>
</feature>
<dbReference type="PROSITE" id="PS00107">
    <property type="entry name" value="PROTEIN_KINASE_ATP"/>
    <property type="match status" value="1"/>
</dbReference>
<evidence type="ECO:0000256" key="13">
    <source>
        <dbReference type="RuleBase" id="RU000304"/>
    </source>
</evidence>
<evidence type="ECO:0000256" key="5">
    <source>
        <dbReference type="ARBA" id="ARBA00022679"/>
    </source>
</evidence>
<dbReference type="InterPro" id="IPR017441">
    <property type="entry name" value="Protein_kinase_ATP_BS"/>
</dbReference>
<accession>E4X5G9</accession>
<comment type="catalytic activity">
    <reaction evidence="11">
        <text>L-seryl-[protein] + ATP = O-phospho-L-seryl-[protein] + ADP + H(+)</text>
        <dbReference type="Rhea" id="RHEA:17989"/>
        <dbReference type="Rhea" id="RHEA-COMP:9863"/>
        <dbReference type="Rhea" id="RHEA-COMP:11604"/>
        <dbReference type="ChEBI" id="CHEBI:15378"/>
        <dbReference type="ChEBI" id="CHEBI:29999"/>
        <dbReference type="ChEBI" id="CHEBI:30616"/>
        <dbReference type="ChEBI" id="CHEBI:83421"/>
        <dbReference type="ChEBI" id="CHEBI:456216"/>
        <dbReference type="EC" id="2.7.11.1"/>
    </reaction>
</comment>
<dbReference type="GO" id="GO:0005524">
    <property type="term" value="F:ATP binding"/>
    <property type="evidence" value="ECO:0007669"/>
    <property type="project" value="UniProtKB-UniRule"/>
</dbReference>
<evidence type="ECO:0000256" key="11">
    <source>
        <dbReference type="ARBA" id="ARBA00048679"/>
    </source>
</evidence>
<keyword evidence="9" id="KW-0460">Magnesium</keyword>
<dbReference type="SMART" id="SM00220">
    <property type="entry name" value="S_TKc"/>
    <property type="match status" value="1"/>
</dbReference>
<evidence type="ECO:0000256" key="10">
    <source>
        <dbReference type="ARBA" id="ARBA00047899"/>
    </source>
</evidence>
<name>E4X5G9_OIKDI</name>
<protein>
    <recommendedName>
        <fullName evidence="3">non-specific serine/threonine protein kinase</fullName>
        <ecNumber evidence="3">2.7.11.1</ecNumber>
    </recommendedName>
</protein>
<dbReference type="PROSITE" id="PS00108">
    <property type="entry name" value="PROTEIN_KINASE_ST"/>
    <property type="match status" value="1"/>
</dbReference>
<evidence type="ECO:0000313" key="16">
    <source>
        <dbReference type="EMBL" id="CBY18538.1"/>
    </source>
</evidence>
<dbReference type="InterPro" id="IPR008271">
    <property type="entry name" value="Ser/Thr_kinase_AS"/>
</dbReference>
<keyword evidence="4 13" id="KW-0723">Serine/threonine-protein kinase</keyword>
<evidence type="ECO:0000256" key="7">
    <source>
        <dbReference type="ARBA" id="ARBA00022777"/>
    </source>
</evidence>
<dbReference type="Proteomes" id="UP000001307">
    <property type="component" value="Unassembled WGS sequence"/>
</dbReference>
<evidence type="ECO:0000313" key="18">
    <source>
        <dbReference type="Proteomes" id="UP000001307"/>
    </source>
</evidence>
<dbReference type="PROSITE" id="PS50011">
    <property type="entry name" value="PROTEIN_KINASE_DOM"/>
    <property type="match status" value="1"/>
</dbReference>
<evidence type="ECO:0000256" key="14">
    <source>
        <dbReference type="SAM" id="MobiDB-lite"/>
    </source>
</evidence>
<dbReference type="Proteomes" id="UP000011014">
    <property type="component" value="Unassembled WGS sequence"/>
</dbReference>